<feature type="transmembrane region" description="Helical" evidence="5">
    <location>
        <begin position="175"/>
        <end position="194"/>
    </location>
</feature>
<dbReference type="Proteomes" id="UP000292447">
    <property type="component" value="Chromosome II"/>
</dbReference>
<comment type="subcellular location">
    <subcellularLocation>
        <location evidence="1">Membrane</location>
        <topology evidence="1">Multi-pass membrane protein</topology>
    </subcellularLocation>
</comment>
<gene>
    <name evidence="6" type="primary">MPUL0B12600</name>
    <name evidence="6" type="ORF">METSCH_B12600</name>
</gene>
<feature type="transmembrane region" description="Helical" evidence="5">
    <location>
        <begin position="380"/>
        <end position="400"/>
    </location>
</feature>
<dbReference type="InterPro" id="IPR002293">
    <property type="entry name" value="AA/rel_permease1"/>
</dbReference>
<proteinExistence type="predicted"/>
<dbReference type="Gene3D" id="1.20.1740.10">
    <property type="entry name" value="Amino acid/polyamine transporter I"/>
    <property type="match status" value="1"/>
</dbReference>
<dbReference type="STRING" id="2163413.A0A4P6XQM6"/>
<dbReference type="PANTHER" id="PTHR11785">
    <property type="entry name" value="AMINO ACID TRANSPORTER"/>
    <property type="match status" value="1"/>
</dbReference>
<evidence type="ECO:0000256" key="4">
    <source>
        <dbReference type="ARBA" id="ARBA00023136"/>
    </source>
</evidence>
<name>A0A4P6XQM6_9ASCO</name>
<dbReference type="GO" id="GO:0016020">
    <property type="term" value="C:membrane"/>
    <property type="evidence" value="ECO:0007669"/>
    <property type="project" value="UniProtKB-SubCell"/>
</dbReference>
<evidence type="ECO:0000256" key="5">
    <source>
        <dbReference type="SAM" id="Phobius"/>
    </source>
</evidence>
<keyword evidence="2 5" id="KW-0812">Transmembrane</keyword>
<sequence length="590" mass="64981">MLFWQKIKPAVLQIVFGINPEVVVVESDADSTDGQDSYGAPVEKISPLGYQASSWTVVYLIIQGVIGTGIFVTPASVLKSVGSIGASYLFWTVGFIITLFQIAVYIEYVTYFPKRSGAEVVYLEQAYPKPRFMMPVIYAATTVVLSFSTSSASAFASYIYSAAGHTPTAWQQRGLALAPLVICFGIVSINNKVAVRLNNFLGFVKVVFILFIAITGLVVLGGHTKVGNTHDVFKNAWEGTTTDGNSISNAILKVVFSYGGSGYAFSVVAETAPKDTIKAYKKYVPATMFFIYILYIMIITAYFAGVGSVTKVKNAGSLVSSIFFTNVFGKRASTALDVFVALSAFGHLLGVFIAHSRSLRECGRQGVLPYPRLWTSVKPWGTPIFPAFVTLVINIIILLAPPPGDAYNFVVDLGSYSNYIFNMLLFVGLIKLRRYRKKLGLGYREFHIWTPVLIVAILWTWFVLAMSFVPPKGTLKGSDVSFFYATYPITTIGIFLLCVAYYGVWSYILPRFGKYRHRIEEFHLATGEQGHTVVKVPIDQLAQYDAENGGIDPETFYQPGIAEEVDGTDSLVDQLNTGKRDTVIVTENKF</sequence>
<evidence type="ECO:0000313" key="7">
    <source>
        <dbReference type="Proteomes" id="UP000292447"/>
    </source>
</evidence>
<feature type="transmembrane region" description="Helical" evidence="5">
    <location>
        <begin position="283"/>
        <end position="304"/>
    </location>
</feature>
<feature type="transmembrane region" description="Helical" evidence="5">
    <location>
        <begin position="489"/>
        <end position="509"/>
    </location>
</feature>
<feature type="transmembrane region" description="Helical" evidence="5">
    <location>
        <begin position="136"/>
        <end position="163"/>
    </location>
</feature>
<dbReference type="GO" id="GO:0015179">
    <property type="term" value="F:L-amino acid transmembrane transporter activity"/>
    <property type="evidence" value="ECO:0007669"/>
    <property type="project" value="TreeGrafter"/>
</dbReference>
<reference evidence="7" key="1">
    <citation type="submission" date="2019-03" db="EMBL/GenBank/DDBJ databases">
        <title>Snf2 controls pulcherriminic acid biosynthesis and connects pigmentation and antifungal activity of the yeast Metschnikowia pulcherrima.</title>
        <authorList>
            <person name="Gore-Lloyd D."/>
            <person name="Sumann I."/>
            <person name="Brachmann A.O."/>
            <person name="Schneeberger K."/>
            <person name="Ortiz-Merino R.A."/>
            <person name="Moreno-Beltran M."/>
            <person name="Schlaefli M."/>
            <person name="Kirner P."/>
            <person name="Santos Kron A."/>
            <person name="Wolfe K.H."/>
            <person name="Piel J."/>
            <person name="Ahrens C.H."/>
            <person name="Henk D."/>
            <person name="Freimoser F.M."/>
        </authorList>
    </citation>
    <scope>NUCLEOTIDE SEQUENCE [LARGE SCALE GENOMIC DNA]</scope>
    <source>
        <strain evidence="7">APC 1.2</strain>
    </source>
</reference>
<evidence type="ECO:0000256" key="1">
    <source>
        <dbReference type="ARBA" id="ARBA00004141"/>
    </source>
</evidence>
<dbReference type="AlphaFoldDB" id="A0A4P6XQM6"/>
<evidence type="ECO:0000256" key="3">
    <source>
        <dbReference type="ARBA" id="ARBA00022989"/>
    </source>
</evidence>
<organism evidence="6 7">
    <name type="scientific">Metschnikowia aff. pulcherrima</name>
    <dbReference type="NCBI Taxonomy" id="2163413"/>
    <lineage>
        <taxon>Eukaryota</taxon>
        <taxon>Fungi</taxon>
        <taxon>Dikarya</taxon>
        <taxon>Ascomycota</taxon>
        <taxon>Saccharomycotina</taxon>
        <taxon>Pichiomycetes</taxon>
        <taxon>Metschnikowiaceae</taxon>
        <taxon>Metschnikowia</taxon>
    </lineage>
</organism>
<protein>
    <submittedName>
        <fullName evidence="6">Amino acid transporter</fullName>
    </submittedName>
</protein>
<feature type="transmembrane region" description="Helical" evidence="5">
    <location>
        <begin position="200"/>
        <end position="220"/>
    </location>
</feature>
<feature type="transmembrane region" description="Helical" evidence="5">
    <location>
        <begin position="88"/>
        <end position="106"/>
    </location>
</feature>
<keyword evidence="7" id="KW-1185">Reference proteome</keyword>
<feature type="transmembrane region" description="Helical" evidence="5">
    <location>
        <begin position="338"/>
        <end position="359"/>
    </location>
</feature>
<dbReference type="Pfam" id="PF13520">
    <property type="entry name" value="AA_permease_2"/>
    <property type="match status" value="1"/>
</dbReference>
<dbReference type="EMBL" id="CP034457">
    <property type="protein sequence ID" value="QBM88044.1"/>
    <property type="molecule type" value="Genomic_DNA"/>
</dbReference>
<dbReference type="PANTHER" id="PTHR11785:SF353">
    <property type="entry name" value="METHIONINE TRANSPORTER (EUROFUNG)"/>
    <property type="match status" value="1"/>
</dbReference>
<accession>A0A4P6XQM6</accession>
<keyword evidence="4 5" id="KW-0472">Membrane</keyword>
<dbReference type="InterPro" id="IPR050598">
    <property type="entry name" value="AminoAcid_Transporter"/>
</dbReference>
<keyword evidence="3 5" id="KW-1133">Transmembrane helix</keyword>
<evidence type="ECO:0000313" key="6">
    <source>
        <dbReference type="EMBL" id="QBM88044.1"/>
    </source>
</evidence>
<feature type="transmembrane region" description="Helical" evidence="5">
    <location>
        <begin position="406"/>
        <end position="427"/>
    </location>
</feature>
<feature type="transmembrane region" description="Helical" evidence="5">
    <location>
        <begin position="57"/>
        <end position="76"/>
    </location>
</feature>
<evidence type="ECO:0000256" key="2">
    <source>
        <dbReference type="ARBA" id="ARBA00022692"/>
    </source>
</evidence>
<feature type="transmembrane region" description="Helical" evidence="5">
    <location>
        <begin position="448"/>
        <end position="469"/>
    </location>
</feature>